<dbReference type="Pfam" id="PF25758">
    <property type="entry name" value="TPR_IPO11"/>
    <property type="match status" value="1"/>
</dbReference>
<feature type="non-terminal residue" evidence="2">
    <location>
        <position position="1"/>
    </location>
</feature>
<organism evidence="2">
    <name type="scientific">Arion vulgaris</name>
    <dbReference type="NCBI Taxonomy" id="1028688"/>
    <lineage>
        <taxon>Eukaryota</taxon>
        <taxon>Metazoa</taxon>
        <taxon>Spiralia</taxon>
        <taxon>Lophotrochozoa</taxon>
        <taxon>Mollusca</taxon>
        <taxon>Gastropoda</taxon>
        <taxon>Heterobranchia</taxon>
        <taxon>Euthyneura</taxon>
        <taxon>Panpulmonata</taxon>
        <taxon>Eupulmonata</taxon>
        <taxon>Stylommatophora</taxon>
        <taxon>Helicina</taxon>
        <taxon>Arionoidea</taxon>
        <taxon>Arionidae</taxon>
        <taxon>Arion</taxon>
    </lineage>
</organism>
<dbReference type="AlphaFoldDB" id="A0A0B6YXF5"/>
<sequence>VLGTSMLSLMTDIRTEGMVLILRSVELVLKAFPIEGPSVFQAMLPGIIKTILDGEENCVVVAMHLSLFARILLQNQ</sequence>
<dbReference type="EMBL" id="HACG01013330">
    <property type="protein sequence ID" value="CEK60195.1"/>
    <property type="molecule type" value="Transcribed_RNA"/>
</dbReference>
<accession>A0A0B6YXF5</accession>
<gene>
    <name evidence="2" type="primary">ORF38687</name>
</gene>
<proteinExistence type="predicted"/>
<evidence type="ECO:0000313" key="2">
    <source>
        <dbReference type="EMBL" id="CEK60195.1"/>
    </source>
</evidence>
<reference evidence="2" key="1">
    <citation type="submission" date="2014-12" db="EMBL/GenBank/DDBJ databases">
        <title>Insight into the proteome of Arion vulgaris.</title>
        <authorList>
            <person name="Aradska J."/>
            <person name="Bulat T."/>
            <person name="Smidak R."/>
            <person name="Sarate P."/>
            <person name="Gangsoo J."/>
            <person name="Sialana F."/>
            <person name="Bilban M."/>
            <person name="Lubec G."/>
        </authorList>
    </citation>
    <scope>NUCLEOTIDE SEQUENCE</scope>
    <source>
        <tissue evidence="2">Skin</tissue>
    </source>
</reference>
<feature type="domain" description="Importin-7/11-like TPR repeats" evidence="1">
    <location>
        <begin position="5"/>
        <end position="75"/>
    </location>
</feature>
<feature type="non-terminal residue" evidence="2">
    <location>
        <position position="76"/>
    </location>
</feature>
<evidence type="ECO:0000259" key="1">
    <source>
        <dbReference type="Pfam" id="PF25758"/>
    </source>
</evidence>
<name>A0A0B6YXF5_9EUPU</name>
<dbReference type="InterPro" id="IPR058669">
    <property type="entry name" value="TPR_IPO7/11-like"/>
</dbReference>
<protein>
    <recommendedName>
        <fullName evidence="1">Importin-7/11-like TPR repeats domain-containing protein</fullName>
    </recommendedName>
</protein>